<protein>
    <submittedName>
        <fullName evidence="2">Uncharacterized protein</fullName>
    </submittedName>
</protein>
<evidence type="ECO:0000256" key="1">
    <source>
        <dbReference type="SAM" id="MobiDB-lite"/>
    </source>
</evidence>
<name>A0A6A5SYE8_9PLEO</name>
<dbReference type="EMBL" id="ML976008">
    <property type="protein sequence ID" value="KAF1945695.1"/>
    <property type="molecule type" value="Genomic_DNA"/>
</dbReference>
<dbReference type="OrthoDB" id="5371646at2759"/>
<gene>
    <name evidence="2" type="ORF">EJ02DRAFT_308660</name>
</gene>
<feature type="non-terminal residue" evidence="2">
    <location>
        <position position="133"/>
    </location>
</feature>
<accession>A0A6A5SYE8</accession>
<dbReference type="AlphaFoldDB" id="A0A6A5SYE8"/>
<feature type="compositionally biased region" description="Basic and acidic residues" evidence="1">
    <location>
        <begin position="92"/>
        <end position="103"/>
    </location>
</feature>
<proteinExistence type="predicted"/>
<reference evidence="2" key="1">
    <citation type="journal article" date="2020" name="Stud. Mycol.">
        <title>101 Dothideomycetes genomes: a test case for predicting lifestyles and emergence of pathogens.</title>
        <authorList>
            <person name="Haridas S."/>
            <person name="Albert R."/>
            <person name="Binder M."/>
            <person name="Bloem J."/>
            <person name="Labutti K."/>
            <person name="Salamov A."/>
            <person name="Andreopoulos B."/>
            <person name="Baker S."/>
            <person name="Barry K."/>
            <person name="Bills G."/>
            <person name="Bluhm B."/>
            <person name="Cannon C."/>
            <person name="Castanera R."/>
            <person name="Culley D."/>
            <person name="Daum C."/>
            <person name="Ezra D."/>
            <person name="Gonzalez J."/>
            <person name="Henrissat B."/>
            <person name="Kuo A."/>
            <person name="Liang C."/>
            <person name="Lipzen A."/>
            <person name="Lutzoni F."/>
            <person name="Magnuson J."/>
            <person name="Mondo S."/>
            <person name="Nolan M."/>
            <person name="Ohm R."/>
            <person name="Pangilinan J."/>
            <person name="Park H.-J."/>
            <person name="Ramirez L."/>
            <person name="Alfaro M."/>
            <person name="Sun H."/>
            <person name="Tritt A."/>
            <person name="Yoshinaga Y."/>
            <person name="Zwiers L.-H."/>
            <person name="Turgeon B."/>
            <person name="Goodwin S."/>
            <person name="Spatafora J."/>
            <person name="Crous P."/>
            <person name="Grigoriev I."/>
        </authorList>
    </citation>
    <scope>NUCLEOTIDE SEQUENCE</scope>
    <source>
        <strain evidence="2">CBS 161.51</strain>
    </source>
</reference>
<feature type="non-terminal residue" evidence="2">
    <location>
        <position position="1"/>
    </location>
</feature>
<sequence>VADTPTKGGGARSGWSDRELLAYLFGLVEYSKAKLDVKNAPRPAGRTVRACEHKIQSLKSSFRAELDALHTGDPIIGGDAMTTPKKGGRKRKGDDKSDTDASPRKRNARKKKSEAEVELIEEEFEVKSEVKAE</sequence>
<dbReference type="Proteomes" id="UP000800038">
    <property type="component" value="Unassembled WGS sequence"/>
</dbReference>
<evidence type="ECO:0000313" key="3">
    <source>
        <dbReference type="Proteomes" id="UP000800038"/>
    </source>
</evidence>
<organism evidence="2 3">
    <name type="scientific">Clathrospora elynae</name>
    <dbReference type="NCBI Taxonomy" id="706981"/>
    <lineage>
        <taxon>Eukaryota</taxon>
        <taxon>Fungi</taxon>
        <taxon>Dikarya</taxon>
        <taxon>Ascomycota</taxon>
        <taxon>Pezizomycotina</taxon>
        <taxon>Dothideomycetes</taxon>
        <taxon>Pleosporomycetidae</taxon>
        <taxon>Pleosporales</taxon>
        <taxon>Diademaceae</taxon>
        <taxon>Clathrospora</taxon>
    </lineage>
</organism>
<evidence type="ECO:0000313" key="2">
    <source>
        <dbReference type="EMBL" id="KAF1945695.1"/>
    </source>
</evidence>
<keyword evidence="3" id="KW-1185">Reference proteome</keyword>
<feature type="region of interest" description="Disordered" evidence="1">
    <location>
        <begin position="69"/>
        <end position="115"/>
    </location>
</feature>